<proteinExistence type="predicted"/>
<gene>
    <name evidence="1" type="ORF">SPSIL_008950</name>
</gene>
<dbReference type="Proteomes" id="UP000216752">
    <property type="component" value="Chromosome"/>
</dbReference>
<dbReference type="EMBL" id="CP155573">
    <property type="protein sequence ID" value="XFO64786.1"/>
    <property type="molecule type" value="Genomic_DNA"/>
</dbReference>
<accession>A0ABZ3IGJ6</accession>
<evidence type="ECO:0000313" key="1">
    <source>
        <dbReference type="EMBL" id="XFO64786.1"/>
    </source>
</evidence>
<name>A0ABZ3IGJ6_9FIRM</name>
<sequence>MADSVQETRLKNYIDAEQKALLSQEYQEGGKKNRRADLNQISEGINELLAGGAGATYKPGGRSRRVILRDL</sequence>
<protein>
    <submittedName>
        <fullName evidence="1">Uncharacterized protein</fullName>
    </submittedName>
</protein>
<dbReference type="RefSeq" id="WP_094607743.1">
    <property type="nucleotide sequence ID" value="NZ_CP155573.1"/>
</dbReference>
<reference evidence="1" key="1">
    <citation type="submission" date="2024-05" db="EMBL/GenBank/DDBJ databases">
        <title>Isolation and characterization of Sporomusa carbonis sp. nov., a carboxydotrophic hydrogenogen in the genus of Sporomusa isolated from a charcoal burning pile.</title>
        <authorList>
            <person name="Boeer T."/>
            <person name="Rosenbaum F."/>
            <person name="Eysell L."/>
            <person name="Mueller V."/>
            <person name="Daniel R."/>
            <person name="Poehlein A."/>
        </authorList>
    </citation>
    <scope>NUCLEOTIDE SEQUENCE [LARGE SCALE GENOMIC DNA]</scope>
    <source>
        <strain evidence="1">DSM 10669</strain>
    </source>
</reference>
<evidence type="ECO:0000313" key="2">
    <source>
        <dbReference type="Proteomes" id="UP000216752"/>
    </source>
</evidence>
<keyword evidence="2" id="KW-1185">Reference proteome</keyword>
<organism evidence="1 2">
    <name type="scientific">Sporomusa silvacetica DSM 10669</name>
    <dbReference type="NCBI Taxonomy" id="1123289"/>
    <lineage>
        <taxon>Bacteria</taxon>
        <taxon>Bacillati</taxon>
        <taxon>Bacillota</taxon>
        <taxon>Negativicutes</taxon>
        <taxon>Selenomonadales</taxon>
        <taxon>Sporomusaceae</taxon>
        <taxon>Sporomusa</taxon>
    </lineage>
</organism>